<protein>
    <recommendedName>
        <fullName evidence="3">histidine kinase</fullName>
        <ecNumber evidence="3">2.7.13.3</ecNumber>
    </recommendedName>
</protein>
<evidence type="ECO:0000256" key="1">
    <source>
        <dbReference type="ARBA" id="ARBA00000085"/>
    </source>
</evidence>
<dbReference type="Proteomes" id="UP000178092">
    <property type="component" value="Unassembled WGS sequence"/>
</dbReference>
<evidence type="ECO:0000256" key="7">
    <source>
        <dbReference type="ARBA" id="ARBA00022741"/>
    </source>
</evidence>
<keyword evidence="7" id="KW-0547">Nucleotide-binding</keyword>
<dbReference type="SMART" id="SM00304">
    <property type="entry name" value="HAMP"/>
    <property type="match status" value="1"/>
</dbReference>
<keyword evidence="12" id="KW-1133">Transmembrane helix</keyword>
<comment type="catalytic activity">
    <reaction evidence="1">
        <text>ATP + protein L-histidine = ADP + protein N-phospho-L-histidine.</text>
        <dbReference type="EC" id="2.7.13.3"/>
    </reaction>
</comment>
<gene>
    <name evidence="14" type="ORF">A3C04_03295</name>
</gene>
<feature type="domain" description="HAMP" evidence="13">
    <location>
        <begin position="97"/>
        <end position="149"/>
    </location>
</feature>
<reference evidence="14 15" key="1">
    <citation type="journal article" date="2016" name="Nat. Commun.">
        <title>Thousands of microbial genomes shed light on interconnected biogeochemical processes in an aquifer system.</title>
        <authorList>
            <person name="Anantharaman K."/>
            <person name="Brown C.T."/>
            <person name="Hug L.A."/>
            <person name="Sharon I."/>
            <person name="Castelle C.J."/>
            <person name="Probst A.J."/>
            <person name="Thomas B.C."/>
            <person name="Singh A."/>
            <person name="Wilkins M.J."/>
            <person name="Karaoz U."/>
            <person name="Brodie E.L."/>
            <person name="Williams K.H."/>
            <person name="Hubbard S.S."/>
            <person name="Banfield J.F."/>
        </authorList>
    </citation>
    <scope>NUCLEOTIDE SEQUENCE [LARGE SCALE GENOMIC DNA]</scope>
</reference>
<dbReference type="EMBL" id="MHTV01000004">
    <property type="protein sequence ID" value="OHA67769.1"/>
    <property type="molecule type" value="Genomic_DNA"/>
</dbReference>
<evidence type="ECO:0000256" key="10">
    <source>
        <dbReference type="ARBA" id="ARBA00023012"/>
    </source>
</evidence>
<evidence type="ECO:0000256" key="4">
    <source>
        <dbReference type="ARBA" id="ARBA00022475"/>
    </source>
</evidence>
<comment type="caution">
    <text evidence="14">The sequence shown here is derived from an EMBL/GenBank/DDBJ whole genome shotgun (WGS) entry which is preliminary data.</text>
</comment>
<keyword evidence="8" id="KW-0418">Kinase</keyword>
<dbReference type="InterPro" id="IPR003660">
    <property type="entry name" value="HAMP_dom"/>
</dbReference>
<evidence type="ECO:0000256" key="11">
    <source>
        <dbReference type="ARBA" id="ARBA00023136"/>
    </source>
</evidence>
<dbReference type="Gene3D" id="3.30.565.10">
    <property type="entry name" value="Histidine kinase-like ATPase, C-terminal domain"/>
    <property type="match status" value="1"/>
</dbReference>
<evidence type="ECO:0000259" key="13">
    <source>
        <dbReference type="PROSITE" id="PS50885"/>
    </source>
</evidence>
<evidence type="ECO:0000256" key="12">
    <source>
        <dbReference type="SAM" id="Phobius"/>
    </source>
</evidence>
<dbReference type="GO" id="GO:0005524">
    <property type="term" value="F:ATP binding"/>
    <property type="evidence" value="ECO:0007669"/>
    <property type="project" value="UniProtKB-KW"/>
</dbReference>
<dbReference type="GO" id="GO:0005886">
    <property type="term" value="C:plasma membrane"/>
    <property type="evidence" value="ECO:0007669"/>
    <property type="project" value="UniProtKB-SubCell"/>
</dbReference>
<keyword evidence="11 12" id="KW-0472">Membrane</keyword>
<dbReference type="SUPFAM" id="SSF158472">
    <property type="entry name" value="HAMP domain-like"/>
    <property type="match status" value="1"/>
</dbReference>
<evidence type="ECO:0000256" key="8">
    <source>
        <dbReference type="ARBA" id="ARBA00022777"/>
    </source>
</evidence>
<keyword evidence="12" id="KW-0812">Transmembrane</keyword>
<dbReference type="CDD" id="cd06225">
    <property type="entry name" value="HAMP"/>
    <property type="match status" value="1"/>
</dbReference>
<evidence type="ECO:0000313" key="15">
    <source>
        <dbReference type="Proteomes" id="UP000178092"/>
    </source>
</evidence>
<evidence type="ECO:0000256" key="6">
    <source>
        <dbReference type="ARBA" id="ARBA00022679"/>
    </source>
</evidence>
<evidence type="ECO:0000256" key="5">
    <source>
        <dbReference type="ARBA" id="ARBA00022553"/>
    </source>
</evidence>
<evidence type="ECO:0000256" key="2">
    <source>
        <dbReference type="ARBA" id="ARBA00004651"/>
    </source>
</evidence>
<feature type="transmembrane region" description="Helical" evidence="12">
    <location>
        <begin position="74"/>
        <end position="95"/>
    </location>
</feature>
<keyword evidence="5" id="KW-0597">Phosphoprotein</keyword>
<dbReference type="PROSITE" id="PS50885">
    <property type="entry name" value="HAMP"/>
    <property type="match status" value="1"/>
</dbReference>
<dbReference type="InterPro" id="IPR050398">
    <property type="entry name" value="HssS/ArlS-like"/>
</dbReference>
<dbReference type="PANTHER" id="PTHR45528">
    <property type="entry name" value="SENSOR HISTIDINE KINASE CPXA"/>
    <property type="match status" value="1"/>
</dbReference>
<evidence type="ECO:0000256" key="9">
    <source>
        <dbReference type="ARBA" id="ARBA00022840"/>
    </source>
</evidence>
<dbReference type="EC" id="2.7.13.3" evidence="3"/>
<dbReference type="GO" id="GO:0000155">
    <property type="term" value="F:phosphorelay sensor kinase activity"/>
    <property type="evidence" value="ECO:0007669"/>
    <property type="project" value="TreeGrafter"/>
</dbReference>
<keyword evidence="4" id="KW-1003">Cell membrane</keyword>
<dbReference type="PANTHER" id="PTHR45528:SF1">
    <property type="entry name" value="SENSOR HISTIDINE KINASE CPXA"/>
    <property type="match status" value="1"/>
</dbReference>
<dbReference type="SUPFAM" id="SSF55874">
    <property type="entry name" value="ATPase domain of HSP90 chaperone/DNA topoisomerase II/histidine kinase"/>
    <property type="match status" value="1"/>
</dbReference>
<comment type="subcellular location">
    <subcellularLocation>
        <location evidence="2">Cell membrane</location>
        <topology evidence="2">Multi-pass membrane protein</topology>
    </subcellularLocation>
</comment>
<evidence type="ECO:0000256" key="3">
    <source>
        <dbReference type="ARBA" id="ARBA00012438"/>
    </source>
</evidence>
<organism evidence="14 15">
    <name type="scientific">Candidatus Wildermuthbacteria bacterium RIFCSPHIGHO2_02_FULL_45_25</name>
    <dbReference type="NCBI Taxonomy" id="1802450"/>
    <lineage>
        <taxon>Bacteria</taxon>
        <taxon>Candidatus Wildermuthiibacteriota</taxon>
    </lineage>
</organism>
<proteinExistence type="predicted"/>
<keyword evidence="10" id="KW-0902">Two-component regulatory system</keyword>
<sequence length="238" mass="26453">MFCPARVLSQSCNLKESRQKGCSGAKFSRTEAIYDFIAPIIIQTSLARNLGGPIGYSRVALSTEKIQERQQQLVLLYAWSSILVFLLAGVVLIYLTRRLTKSIDALMSGVQRITKGDLQTPIKIASADEMGQLAAAFNRMMLNLHEVRERDRAISQMKSEFLTITVTNYALDTISGVLKEVAVLAEKKNLHIELHAPKEGIPLLLMDTEKLRLAFSNLVDNSIRYTLPGGKITVSVEQ</sequence>
<accession>A0A1G2R5V6</accession>
<name>A0A1G2R5V6_9BACT</name>
<dbReference type="Pfam" id="PF00672">
    <property type="entry name" value="HAMP"/>
    <property type="match status" value="1"/>
</dbReference>
<evidence type="ECO:0000313" key="14">
    <source>
        <dbReference type="EMBL" id="OHA67769.1"/>
    </source>
</evidence>
<dbReference type="AlphaFoldDB" id="A0A1G2R5V6"/>
<keyword evidence="9" id="KW-0067">ATP-binding</keyword>
<dbReference type="Gene3D" id="6.10.340.10">
    <property type="match status" value="1"/>
</dbReference>
<dbReference type="InterPro" id="IPR036890">
    <property type="entry name" value="HATPase_C_sf"/>
</dbReference>
<keyword evidence="6" id="KW-0808">Transferase</keyword>